<feature type="transmembrane region" description="Helical" evidence="2">
    <location>
        <begin position="496"/>
        <end position="518"/>
    </location>
</feature>
<dbReference type="AlphaFoldDB" id="A0A7X9E6P1"/>
<feature type="transmembrane region" description="Helical" evidence="2">
    <location>
        <begin position="593"/>
        <end position="613"/>
    </location>
</feature>
<feature type="transmembrane region" description="Helical" evidence="2">
    <location>
        <begin position="400"/>
        <end position="422"/>
    </location>
</feature>
<feature type="transmembrane region" description="Helical" evidence="2">
    <location>
        <begin position="434"/>
        <end position="457"/>
    </location>
</feature>
<keyword evidence="2" id="KW-1133">Transmembrane helix</keyword>
<dbReference type="Proteomes" id="UP000590542">
    <property type="component" value="Unassembled WGS sequence"/>
</dbReference>
<sequence>MEGNIILGKGENTLSEQEEDKISMEEESKPEEYLDVVDMGKVDVGDKKEETSAKEVVEIKKGFEETRELKISGKNLSKPFDDYIKRFKEAVVEENKYASNPVYVDEIASKVAVVYEKVRKVIDWKEEHLLKRSAVERILKRRLVSKIYGINILPDINPEEIAEPFVQELIRSGYFPNGKIGREKIVDIQRLLEKYLYILKSEPVKAEDVSSGKSKKEIKAGAKKKINFYDWIIGIASCEVEEILDPPLREDALIDFMTECLCDRIKIVPDGKISNEEKYIQTYVAVHRTLYSLDEPIINFHLLRYKYPQFFKSNNYTQEFTENALKIWEEINGYLNHPKASEFYAVAEKYDAAYLMVGDSMNKLEKSLDTVDEKVSEPHIFLSLVEKSYKERLTTLKRRLLNLAIFSTLSIFVAGGASLIIFELPIAKLVHGRFYPWAIVADMGIPTALMFILVWMIKPPSDDNLDVVKDEVDKVSYVKEELDVYEIRLNKKMKKYLNFMFAFIYLTGGMASLYFIYWVFKIAGVPWTSLYVDTVNVAMVVFAAMVIRQRAKELTIKEKANIVEFILDFFSIPLAKIGAWFSQKWKEYNVVSAFFTALIDYPFSSFVATIEGWRNFIKEKKSEIH</sequence>
<accession>A0A7X9E6P1</accession>
<gene>
    <name evidence="3" type="ORF">GYA37_00210</name>
</gene>
<dbReference type="EMBL" id="JAAZNV010000005">
    <property type="protein sequence ID" value="NMB91256.1"/>
    <property type="molecule type" value="Genomic_DNA"/>
</dbReference>
<keyword evidence="2" id="KW-0472">Membrane</keyword>
<keyword evidence="2" id="KW-0812">Transmembrane</keyword>
<feature type="region of interest" description="Disordered" evidence="1">
    <location>
        <begin position="1"/>
        <end position="29"/>
    </location>
</feature>
<evidence type="ECO:0000313" key="3">
    <source>
        <dbReference type="EMBL" id="NMB91256.1"/>
    </source>
</evidence>
<evidence type="ECO:0000256" key="1">
    <source>
        <dbReference type="SAM" id="MobiDB-lite"/>
    </source>
</evidence>
<comment type="caution">
    <text evidence="3">The sequence shown here is derived from an EMBL/GenBank/DDBJ whole genome shotgun (WGS) entry which is preliminary data.</text>
</comment>
<protein>
    <submittedName>
        <fullName evidence="3">Uncharacterized protein</fullName>
    </submittedName>
</protein>
<proteinExistence type="predicted"/>
<feature type="compositionally biased region" description="Basic and acidic residues" evidence="1">
    <location>
        <begin position="20"/>
        <end position="29"/>
    </location>
</feature>
<feature type="transmembrane region" description="Helical" evidence="2">
    <location>
        <begin position="530"/>
        <end position="548"/>
    </location>
</feature>
<evidence type="ECO:0000313" key="4">
    <source>
        <dbReference type="Proteomes" id="UP000590542"/>
    </source>
</evidence>
<reference evidence="3 4" key="1">
    <citation type="journal article" date="2020" name="Biotechnol. Biofuels">
        <title>New insights from the biogas microbiome by comprehensive genome-resolved metagenomics of nearly 1600 species originating from multiple anaerobic digesters.</title>
        <authorList>
            <person name="Campanaro S."/>
            <person name="Treu L."/>
            <person name="Rodriguez-R L.M."/>
            <person name="Kovalovszki A."/>
            <person name="Ziels R.M."/>
            <person name="Maus I."/>
            <person name="Zhu X."/>
            <person name="Kougias P.G."/>
            <person name="Basile A."/>
            <person name="Luo G."/>
            <person name="Schluter A."/>
            <person name="Konstantinidis K.T."/>
            <person name="Angelidaki I."/>
        </authorList>
    </citation>
    <scope>NUCLEOTIDE SEQUENCE [LARGE SCALE GENOMIC DNA]</scope>
    <source>
        <strain evidence="3">AS27yjCOA_202</strain>
    </source>
</reference>
<feature type="transmembrane region" description="Helical" evidence="2">
    <location>
        <begin position="560"/>
        <end position="581"/>
    </location>
</feature>
<evidence type="ECO:0000256" key="2">
    <source>
        <dbReference type="SAM" id="Phobius"/>
    </source>
</evidence>
<organism evidence="3 4">
    <name type="scientific">candidate division WWE3 bacterium</name>
    <dbReference type="NCBI Taxonomy" id="2053526"/>
    <lineage>
        <taxon>Bacteria</taxon>
        <taxon>Katanobacteria</taxon>
    </lineage>
</organism>
<name>A0A7X9E6P1_UNCKA</name>